<dbReference type="EMBL" id="VIEB01000285">
    <property type="protein sequence ID" value="TQD96794.1"/>
    <property type="molecule type" value="Genomic_DNA"/>
</dbReference>
<proteinExistence type="predicted"/>
<name>A0A540MDL0_MALBA</name>
<reference evidence="2 3" key="1">
    <citation type="journal article" date="2019" name="G3 (Bethesda)">
        <title>Sequencing of a Wild Apple (Malus baccata) Genome Unravels the Differences Between Cultivated and Wild Apple Species Regarding Disease Resistance and Cold Tolerance.</title>
        <authorList>
            <person name="Chen X."/>
        </authorList>
    </citation>
    <scope>NUCLEOTIDE SEQUENCE [LARGE SCALE GENOMIC DNA]</scope>
    <source>
        <strain evidence="3">cv. Shandingzi</strain>
        <tissue evidence="2">Leaves</tissue>
    </source>
</reference>
<keyword evidence="3" id="KW-1185">Reference proteome</keyword>
<protein>
    <submittedName>
        <fullName evidence="2">Uncharacterized protein</fullName>
    </submittedName>
</protein>
<evidence type="ECO:0000313" key="3">
    <source>
        <dbReference type="Proteomes" id="UP000315295"/>
    </source>
</evidence>
<sequence>MVVGVVVRVRVNSEGGSGHDQGNGVENVVGRGGGDEGGRNSETVEVVVATRCRWCSQGETVALVPTAIVRPWRRWCPWLRG</sequence>
<comment type="caution">
    <text evidence="2">The sequence shown here is derived from an EMBL/GenBank/DDBJ whole genome shotgun (WGS) entry which is preliminary data.</text>
</comment>
<dbReference type="AlphaFoldDB" id="A0A540MDL0"/>
<dbReference type="Proteomes" id="UP000315295">
    <property type="component" value="Unassembled WGS sequence"/>
</dbReference>
<accession>A0A540MDL0</accession>
<gene>
    <name evidence="2" type="ORF">C1H46_017526</name>
</gene>
<organism evidence="2 3">
    <name type="scientific">Malus baccata</name>
    <name type="common">Siberian crab apple</name>
    <name type="synonym">Pyrus baccata</name>
    <dbReference type="NCBI Taxonomy" id="106549"/>
    <lineage>
        <taxon>Eukaryota</taxon>
        <taxon>Viridiplantae</taxon>
        <taxon>Streptophyta</taxon>
        <taxon>Embryophyta</taxon>
        <taxon>Tracheophyta</taxon>
        <taxon>Spermatophyta</taxon>
        <taxon>Magnoliopsida</taxon>
        <taxon>eudicotyledons</taxon>
        <taxon>Gunneridae</taxon>
        <taxon>Pentapetalae</taxon>
        <taxon>rosids</taxon>
        <taxon>fabids</taxon>
        <taxon>Rosales</taxon>
        <taxon>Rosaceae</taxon>
        <taxon>Amygdaloideae</taxon>
        <taxon>Maleae</taxon>
        <taxon>Malus</taxon>
    </lineage>
</organism>
<evidence type="ECO:0000256" key="1">
    <source>
        <dbReference type="SAM" id="MobiDB-lite"/>
    </source>
</evidence>
<evidence type="ECO:0000313" key="2">
    <source>
        <dbReference type="EMBL" id="TQD96794.1"/>
    </source>
</evidence>
<feature type="region of interest" description="Disordered" evidence="1">
    <location>
        <begin position="13"/>
        <end position="41"/>
    </location>
</feature>